<feature type="region of interest" description="Disordered" evidence="1">
    <location>
        <begin position="1"/>
        <end position="23"/>
    </location>
</feature>
<dbReference type="InterPro" id="IPR027417">
    <property type="entry name" value="P-loop_NTPase"/>
</dbReference>
<reference evidence="2" key="1">
    <citation type="submission" date="2022-10" db="EMBL/GenBank/DDBJ databases">
        <title>Rhodococcus sp.75.</title>
        <authorList>
            <person name="Sun M."/>
        </authorList>
    </citation>
    <scope>NUCLEOTIDE SEQUENCE</scope>
    <source>
        <strain evidence="2">75</strain>
    </source>
</reference>
<proteinExistence type="predicted"/>
<evidence type="ECO:0000256" key="1">
    <source>
        <dbReference type="SAM" id="MobiDB-lite"/>
    </source>
</evidence>
<dbReference type="SUPFAM" id="SSF52540">
    <property type="entry name" value="P-loop containing nucleoside triphosphate hydrolases"/>
    <property type="match status" value="1"/>
</dbReference>
<keyword evidence="3" id="KW-1185">Reference proteome</keyword>
<accession>A0ABY6NZZ3</accession>
<evidence type="ECO:0000313" key="2">
    <source>
        <dbReference type="EMBL" id="UZJ24950.1"/>
    </source>
</evidence>
<evidence type="ECO:0000313" key="3">
    <source>
        <dbReference type="Proteomes" id="UP001164965"/>
    </source>
</evidence>
<gene>
    <name evidence="2" type="ORF">RHODO2019_00040</name>
</gene>
<evidence type="ECO:0008006" key="4">
    <source>
        <dbReference type="Google" id="ProtNLM"/>
    </source>
</evidence>
<sequence length="147" mass="15570">MQVERNGVTVLTAGPSPRDSSAMLESPRLRELVEELEKSFDVVIVDTTPALAVSDAAQVCSVCEGAVVVSRLRTTTYDSLARACTTLERVRTPALGIVAVGHDEDPDAGYQYYYAAAGADAKGRGNHRKAGAAESGRTGWRRQGSAS</sequence>
<name>A0ABY6NZZ3_9NOCA</name>
<dbReference type="Gene3D" id="3.40.50.300">
    <property type="entry name" value="P-loop containing nucleotide triphosphate hydrolases"/>
    <property type="match status" value="1"/>
</dbReference>
<dbReference type="RefSeq" id="WP_265383056.1">
    <property type="nucleotide sequence ID" value="NZ_CP110615.1"/>
</dbReference>
<dbReference type="PANTHER" id="PTHR32309">
    <property type="entry name" value="TYROSINE-PROTEIN KINASE"/>
    <property type="match status" value="1"/>
</dbReference>
<feature type="region of interest" description="Disordered" evidence="1">
    <location>
        <begin position="121"/>
        <end position="147"/>
    </location>
</feature>
<protein>
    <recommendedName>
        <fullName evidence="4">AAA domain-containing protein</fullName>
    </recommendedName>
</protein>
<organism evidence="2 3">
    <name type="scientific">Rhodococcus antarcticus</name>
    <dbReference type="NCBI Taxonomy" id="2987751"/>
    <lineage>
        <taxon>Bacteria</taxon>
        <taxon>Bacillati</taxon>
        <taxon>Actinomycetota</taxon>
        <taxon>Actinomycetes</taxon>
        <taxon>Mycobacteriales</taxon>
        <taxon>Nocardiaceae</taxon>
        <taxon>Rhodococcus</taxon>
    </lineage>
</organism>
<dbReference type="Proteomes" id="UP001164965">
    <property type="component" value="Chromosome"/>
</dbReference>
<dbReference type="PANTHER" id="PTHR32309:SF13">
    <property type="entry name" value="FERRIC ENTEROBACTIN TRANSPORT PROTEIN FEPE"/>
    <property type="match status" value="1"/>
</dbReference>
<dbReference type="InterPro" id="IPR050445">
    <property type="entry name" value="Bact_polysacc_biosynth/exp"/>
</dbReference>
<dbReference type="EMBL" id="CP110615">
    <property type="protein sequence ID" value="UZJ24950.1"/>
    <property type="molecule type" value="Genomic_DNA"/>
</dbReference>